<evidence type="ECO:0000313" key="3">
    <source>
        <dbReference type="Proteomes" id="UP001185899"/>
    </source>
</evidence>
<dbReference type="Proteomes" id="UP001185899">
    <property type="component" value="Unassembled WGS sequence"/>
</dbReference>
<evidence type="ECO:0000256" key="1">
    <source>
        <dbReference type="SAM" id="Phobius"/>
    </source>
</evidence>
<gene>
    <name evidence="2" type="ORF">R3P95_05515</name>
</gene>
<evidence type="ECO:0000313" key="2">
    <source>
        <dbReference type="EMBL" id="MDV6229999.1"/>
    </source>
</evidence>
<dbReference type="RefSeq" id="WP_317547550.1">
    <property type="nucleotide sequence ID" value="NZ_JAWLKE010000002.1"/>
</dbReference>
<keyword evidence="1" id="KW-1133">Transmembrane helix</keyword>
<accession>A0ABU4AUU6</accession>
<feature type="transmembrane region" description="Helical" evidence="1">
    <location>
        <begin position="12"/>
        <end position="31"/>
    </location>
</feature>
<proteinExistence type="predicted"/>
<sequence length="215" mass="22334">MNSTGAQGSVWSTVAVIVGIVAAGTAVAGLLHEPQPDPVVIPGCEEVVQPEDLVRVNYEFVSEGDADISEVPWRFEAKAQAMTDALIAALPTGATVEPEPFAPTFGFDAVAVRQSPNGEADALGTVTVGNRTGMLTVTVGLSDEAAGPCFAGFVKERSMREDGTVLDTVDRTDTHRVVAHAPDGTRIDVNANDVLTLEQVIDIALAPGLRASTPA</sequence>
<name>A0ABU4AUU6_9NOCA</name>
<comment type="caution">
    <text evidence="2">The sequence shown here is derived from an EMBL/GenBank/DDBJ whole genome shotgun (WGS) entry which is preliminary data.</text>
</comment>
<keyword evidence="3" id="KW-1185">Reference proteome</keyword>
<keyword evidence="1" id="KW-0472">Membrane</keyword>
<dbReference type="EMBL" id="JAWLKE010000002">
    <property type="protein sequence ID" value="MDV6229999.1"/>
    <property type="molecule type" value="Genomic_DNA"/>
</dbReference>
<evidence type="ECO:0008006" key="4">
    <source>
        <dbReference type="Google" id="ProtNLM"/>
    </source>
</evidence>
<keyword evidence="1" id="KW-0812">Transmembrane</keyword>
<organism evidence="2 3">
    <name type="scientific">Rhodococcus cercidiphylli</name>
    <dbReference type="NCBI Taxonomy" id="489916"/>
    <lineage>
        <taxon>Bacteria</taxon>
        <taxon>Bacillati</taxon>
        <taxon>Actinomycetota</taxon>
        <taxon>Actinomycetes</taxon>
        <taxon>Mycobacteriales</taxon>
        <taxon>Nocardiaceae</taxon>
        <taxon>Rhodococcus</taxon>
    </lineage>
</organism>
<protein>
    <recommendedName>
        <fullName evidence="4">DUF5642 domain-containing protein</fullName>
    </recommendedName>
</protein>
<reference evidence="2 3" key="1">
    <citation type="submission" date="2023-10" db="EMBL/GenBank/DDBJ databases">
        <title>Development of a sustainable strategy for remediation of hydrocarbon-contaminated territories based on the waste exchange concept.</title>
        <authorList>
            <person name="Krivoruchko A."/>
        </authorList>
    </citation>
    <scope>NUCLEOTIDE SEQUENCE [LARGE SCALE GENOMIC DNA]</scope>
    <source>
        <strain evidence="2 3">IEGM 1322</strain>
    </source>
</reference>